<dbReference type="PANTHER" id="PTHR43283">
    <property type="entry name" value="BETA-LACTAMASE-RELATED"/>
    <property type="match status" value="1"/>
</dbReference>
<evidence type="ECO:0000259" key="2">
    <source>
        <dbReference type="Pfam" id="PF00144"/>
    </source>
</evidence>
<keyword evidence="1" id="KW-0732">Signal</keyword>
<organism evidence="3 4">
    <name type="scientific">Actinomadura barringtoniae</name>
    <dbReference type="NCBI Taxonomy" id="1427535"/>
    <lineage>
        <taxon>Bacteria</taxon>
        <taxon>Bacillati</taxon>
        <taxon>Actinomycetota</taxon>
        <taxon>Actinomycetes</taxon>
        <taxon>Streptosporangiales</taxon>
        <taxon>Thermomonosporaceae</taxon>
        <taxon>Actinomadura</taxon>
    </lineage>
</organism>
<name>A0A939PIC4_9ACTN</name>
<dbReference type="AlphaFoldDB" id="A0A939PIC4"/>
<dbReference type="EMBL" id="JAGEOJ010000008">
    <property type="protein sequence ID" value="MBO2449719.1"/>
    <property type="molecule type" value="Genomic_DNA"/>
</dbReference>
<evidence type="ECO:0000313" key="4">
    <source>
        <dbReference type="Proteomes" id="UP000669179"/>
    </source>
</evidence>
<dbReference type="PANTHER" id="PTHR43283:SF7">
    <property type="entry name" value="BETA-LACTAMASE-RELATED DOMAIN-CONTAINING PROTEIN"/>
    <property type="match status" value="1"/>
</dbReference>
<dbReference type="GO" id="GO:0016787">
    <property type="term" value="F:hydrolase activity"/>
    <property type="evidence" value="ECO:0007669"/>
    <property type="project" value="UniProtKB-KW"/>
</dbReference>
<feature type="domain" description="Beta-lactamase-related" evidence="2">
    <location>
        <begin position="113"/>
        <end position="336"/>
    </location>
</feature>
<dbReference type="InterPro" id="IPR012338">
    <property type="entry name" value="Beta-lactam/transpept-like"/>
</dbReference>
<dbReference type="InterPro" id="IPR050789">
    <property type="entry name" value="Diverse_Enzym_Activities"/>
</dbReference>
<reference evidence="3" key="1">
    <citation type="submission" date="2021-03" db="EMBL/GenBank/DDBJ databases">
        <authorList>
            <person name="Kanchanasin P."/>
            <person name="Saeng-In P."/>
            <person name="Phongsopitanun W."/>
            <person name="Yuki M."/>
            <person name="Kudo T."/>
            <person name="Ohkuma M."/>
            <person name="Tanasupawat S."/>
        </authorList>
    </citation>
    <scope>NUCLEOTIDE SEQUENCE</scope>
    <source>
        <strain evidence="3">GKU 128</strain>
    </source>
</reference>
<comment type="caution">
    <text evidence="3">The sequence shown here is derived from an EMBL/GenBank/DDBJ whole genome shotgun (WGS) entry which is preliminary data.</text>
</comment>
<dbReference type="RefSeq" id="WP_208257591.1">
    <property type="nucleotide sequence ID" value="NZ_JAGEOJ010000008.1"/>
</dbReference>
<keyword evidence="4" id="KW-1185">Reference proteome</keyword>
<gene>
    <name evidence="3" type="ORF">J4573_21635</name>
</gene>
<keyword evidence="3" id="KW-0378">Hydrolase</keyword>
<evidence type="ECO:0000256" key="1">
    <source>
        <dbReference type="SAM" id="SignalP"/>
    </source>
</evidence>
<accession>A0A939PIC4</accession>
<evidence type="ECO:0000313" key="3">
    <source>
        <dbReference type="EMBL" id="MBO2449719.1"/>
    </source>
</evidence>
<protein>
    <submittedName>
        <fullName evidence="3">Serine hydrolase</fullName>
    </submittedName>
</protein>
<dbReference type="SUPFAM" id="SSF56601">
    <property type="entry name" value="beta-lactamase/transpeptidase-like"/>
    <property type="match status" value="1"/>
</dbReference>
<proteinExistence type="predicted"/>
<dbReference type="Gene3D" id="3.40.710.10">
    <property type="entry name" value="DD-peptidase/beta-lactamase superfamily"/>
    <property type="match status" value="1"/>
</dbReference>
<sequence>MVARRGAQRLVRAMLIPTALVLAAVSTPAMANVAPGTLATANAATAIPAMANAAMANAGAGAGAASRPVQACGMPAAGKGPGRAEPSAMGFDPGRLAKAVAFADSRLRLNVQVYRHNCLVAEGSRNAVTGTVPWNIWSATKSVVSMLAGIAVSDGRLDPNAPIGRYLPAGQGDAAHRAITVRDLLTETSGLKQSIVSEAVPSLVGADPDIVAQTLALPIVHRPGTYFEYSQRTPDLLAYIVQRAVGQDLQTFAQRRLFGPIGIPASDYFWLRDRSGHTYGHANLYLPPNAFARLGTLMLNNGRWNATQLIAPGYVRQVSKPTKTNPCYGYLFWTNHAPCVGPSIPSRKTFAAPPLQGMPSDSYAMVGFLQQNNFLIPSLGIQVTWTGVLGDASLDPQTLISASPSSELYYNFMRLLGRAITTPHVPDPGPYRQTFNLDVRPDEFADPAILLGTLGIGPDAPRDCNILFCHGTVPLHGTAQNVEAILRALLARITRQPH</sequence>
<feature type="chain" id="PRO_5037044749" evidence="1">
    <location>
        <begin position="32"/>
        <end position="498"/>
    </location>
</feature>
<dbReference type="Pfam" id="PF00144">
    <property type="entry name" value="Beta-lactamase"/>
    <property type="match status" value="1"/>
</dbReference>
<feature type="signal peptide" evidence="1">
    <location>
        <begin position="1"/>
        <end position="31"/>
    </location>
</feature>
<dbReference type="Proteomes" id="UP000669179">
    <property type="component" value="Unassembled WGS sequence"/>
</dbReference>
<dbReference type="InterPro" id="IPR001466">
    <property type="entry name" value="Beta-lactam-related"/>
</dbReference>